<keyword evidence="2" id="KW-1185">Reference proteome</keyword>
<dbReference type="Proteomes" id="UP000682782">
    <property type="component" value="Chromosome"/>
</dbReference>
<protein>
    <submittedName>
        <fullName evidence="1">Histidine phosphatase family protein</fullName>
    </submittedName>
</protein>
<name>A0AC61NB97_9FIRM</name>
<gene>
    <name evidence="1" type="ORF">JYE49_03920</name>
</gene>
<organism evidence="1 2">
    <name type="scientific">Aristaeella hokkaidonensis</name>
    <dbReference type="NCBI Taxonomy" id="3046382"/>
    <lineage>
        <taxon>Bacteria</taxon>
        <taxon>Bacillati</taxon>
        <taxon>Bacillota</taxon>
        <taxon>Clostridia</taxon>
        <taxon>Eubacteriales</taxon>
        <taxon>Aristaeellaceae</taxon>
        <taxon>Aristaeella</taxon>
    </lineage>
</organism>
<evidence type="ECO:0000313" key="2">
    <source>
        <dbReference type="Proteomes" id="UP000682782"/>
    </source>
</evidence>
<reference evidence="1" key="1">
    <citation type="submission" date="2021-01" db="EMBL/GenBank/DDBJ databases">
        <title>Complete genome sequence of Clostridiales bacterium R-7.</title>
        <authorList>
            <person name="Mahoney-Kurpe S.C."/>
            <person name="Palevich N."/>
            <person name="Koike S."/>
            <person name="Moon C.D."/>
            <person name="Attwood G.T."/>
        </authorList>
    </citation>
    <scope>NUCLEOTIDE SEQUENCE</scope>
    <source>
        <strain evidence="1">R-7</strain>
    </source>
</reference>
<dbReference type="EMBL" id="CP068393">
    <property type="protein sequence ID" value="QUC67856.1"/>
    <property type="molecule type" value="Genomic_DNA"/>
</dbReference>
<proteinExistence type="predicted"/>
<accession>A0AC61NB97</accession>
<sequence>MRILLIRHAEPDYSIDSLTPKGRVEAELLSHRLIRYDIRDFYVSPLGRARDTAAYTLDKLNRKAEILPWLHEFMGSYPDPETGRRRIVAWDVKPRIWTAFPGVADIRTWYNAPAFSGGNVHEVWKQTTDGVDELLARYGYTKDDPVWRCTNNEDFTIALFCHFGISMAVLAYLTDISPMVLWHHTLTLPSSVTEIVTEERIKGEVSFRITKLGDLTHLEAAGEKRSTAGLFPECYTGIDSTDPAINGTL</sequence>
<evidence type="ECO:0000313" key="1">
    <source>
        <dbReference type="EMBL" id="QUC67856.1"/>
    </source>
</evidence>